<dbReference type="GO" id="GO:0016846">
    <property type="term" value="F:carbon-sulfur lyase activity"/>
    <property type="evidence" value="ECO:0007669"/>
    <property type="project" value="TreeGrafter"/>
</dbReference>
<dbReference type="CDD" id="cd00614">
    <property type="entry name" value="CGS_like"/>
    <property type="match status" value="1"/>
</dbReference>
<dbReference type="GO" id="GO:0030170">
    <property type="term" value="F:pyridoxal phosphate binding"/>
    <property type="evidence" value="ECO:0007669"/>
    <property type="project" value="UniProtKB-UniRule"/>
</dbReference>
<dbReference type="InterPro" id="IPR015424">
    <property type="entry name" value="PyrdxlP-dep_Trfase"/>
</dbReference>
<dbReference type="AlphaFoldDB" id="A9BM52"/>
<name>A9BM52_DELAS</name>
<dbReference type="Gene3D" id="3.90.1150.10">
    <property type="entry name" value="Aspartate Aminotransferase, domain 1"/>
    <property type="match status" value="1"/>
</dbReference>
<dbReference type="GO" id="GO:0016765">
    <property type="term" value="F:transferase activity, transferring alkyl or aryl (other than methyl) groups"/>
    <property type="evidence" value="ECO:0007669"/>
    <property type="project" value="UniProtKB-UniRule"/>
</dbReference>
<dbReference type="SUPFAM" id="SSF53383">
    <property type="entry name" value="PLP-dependent transferases"/>
    <property type="match status" value="1"/>
</dbReference>
<dbReference type="NCBIfam" id="NF006003">
    <property type="entry name" value="PRK08133.1"/>
    <property type="match status" value="1"/>
</dbReference>
<dbReference type="InterPro" id="IPR000277">
    <property type="entry name" value="Cys/Met-Metab_PyrdxlP-dep_enz"/>
</dbReference>
<accession>A9BM52</accession>
<gene>
    <name evidence="3" type="primary">metZ</name>
    <name evidence="6" type="ordered locus">Daci_4768</name>
</gene>
<comment type="subunit">
    <text evidence="3">Homotetramer.</text>
</comment>
<evidence type="ECO:0000256" key="4">
    <source>
        <dbReference type="PIRSR" id="PIRSR001434-2"/>
    </source>
</evidence>
<dbReference type="PIRSF" id="PIRSF001434">
    <property type="entry name" value="CGS"/>
    <property type="match status" value="1"/>
</dbReference>
<dbReference type="UniPathway" id="UPA00051">
    <property type="reaction ID" value="UER00449"/>
</dbReference>
<organism evidence="6 7">
    <name type="scientific">Delftia acidovorans (strain DSM 14801 / SPH-1)</name>
    <dbReference type="NCBI Taxonomy" id="398578"/>
    <lineage>
        <taxon>Bacteria</taxon>
        <taxon>Pseudomonadati</taxon>
        <taxon>Pseudomonadota</taxon>
        <taxon>Betaproteobacteria</taxon>
        <taxon>Burkholderiales</taxon>
        <taxon>Comamonadaceae</taxon>
        <taxon>Delftia</taxon>
    </lineage>
</organism>
<evidence type="ECO:0000256" key="1">
    <source>
        <dbReference type="ARBA" id="ARBA00001933"/>
    </source>
</evidence>
<proteinExistence type="inferred from homology"/>
<dbReference type="NCBIfam" id="TIGR01325">
    <property type="entry name" value="O_suc_HS_sulf"/>
    <property type="match status" value="1"/>
</dbReference>
<keyword evidence="3 6" id="KW-0808">Transferase</keyword>
<dbReference type="PANTHER" id="PTHR11808:SF80">
    <property type="entry name" value="CYSTATHIONINE GAMMA-LYASE"/>
    <property type="match status" value="1"/>
</dbReference>
<evidence type="ECO:0000313" key="6">
    <source>
        <dbReference type="EMBL" id="ABX37397.1"/>
    </source>
</evidence>
<dbReference type="Gene3D" id="3.40.640.10">
    <property type="entry name" value="Type I PLP-dependent aspartate aminotransferase-like (Major domain)"/>
    <property type="match status" value="1"/>
</dbReference>
<dbReference type="EMBL" id="CP000884">
    <property type="protein sequence ID" value="ABX37397.1"/>
    <property type="molecule type" value="Genomic_DNA"/>
</dbReference>
<dbReference type="GO" id="GO:0071268">
    <property type="term" value="P:homocysteine biosynthetic process"/>
    <property type="evidence" value="ECO:0007669"/>
    <property type="project" value="InterPro"/>
</dbReference>
<evidence type="ECO:0000256" key="3">
    <source>
        <dbReference type="HAMAP-Rule" id="MF_02056"/>
    </source>
</evidence>
<sequence length="452" mass="48021">MTNELKALVLEDCRLQRPASPQVTSVSSSFFPGTAAIGGPRPTPRTINVTNKTLPEGLHPDTLALRVAVERSQWGEHSEALYMTSSFVQPDCATAARRFANEEPGYTYSRTSNPTVTSFEQRLAAMEGTECAVATSTGMSAILLVALTTLKAGDHVICSQSMFGSTIKLLGGEMARFGIETSFVSQTDVQAWRAAIRPNTRLLFAETPTNPLTDLCDIAALAELAHAHGALLAVDNSFASPALQRPAQFGADLVVHSGTKLLDGQGRVMSGAVCGTTALVDKVMGTFLRSGGLNLAPFNAWVVLKGLETLSLRVKAQSAAALELATWLEAHPKVARVYYPGLASHPQHELAMRQQNGMGGGVLSFDVVGEGAEQLRANAFHVADSTLVCSITANLGDVKTTITHPASTSHGRLSEEQRRVAGIGQGLLRISVGLEYLGDIKNDLSRGLDTLQ</sequence>
<dbReference type="GO" id="GO:0071266">
    <property type="term" value="P:'de novo' L-methionine biosynthetic process"/>
    <property type="evidence" value="ECO:0007669"/>
    <property type="project" value="UniProtKB-UniRule"/>
</dbReference>
<dbReference type="InterPro" id="IPR015422">
    <property type="entry name" value="PyrdxlP-dep_Trfase_small"/>
</dbReference>
<protein>
    <recommendedName>
        <fullName evidence="3">O-succinylhomoserine sulfhydrylase</fullName>
        <shortName evidence="3">OSH sulfhydrylase</shortName>
        <shortName evidence="3">OSHS sulfhydrylase</shortName>
        <ecNumber evidence="3">2.5.1.-</ecNumber>
    </recommendedName>
</protein>
<comment type="function">
    <text evidence="3">Catalyzes the formation of L-homocysteine from O-succinyl-L-homoserine (OSHS) and hydrogen sulfide.</text>
</comment>
<dbReference type="HAMAP" id="MF_02056">
    <property type="entry name" value="MetZ"/>
    <property type="match status" value="1"/>
</dbReference>
<comment type="pathway">
    <text evidence="3">Amino-acid biosynthesis; L-methionine biosynthesis via de novo pathway; L-homocysteine from O-succinyl-L-homoserine: step 1/1.</text>
</comment>
<evidence type="ECO:0000256" key="2">
    <source>
        <dbReference type="ARBA" id="ARBA00022898"/>
    </source>
</evidence>
<reference evidence="6 7" key="1">
    <citation type="journal article" date="2004" name="Appl. Environ. Microbiol.">
        <title>Mineralization of individual congeners of linear alkylbenzenesulfonate by defined pairs of heterotrophic bacteria.</title>
        <authorList>
            <person name="Schleheck D."/>
            <person name="Knepper T.P."/>
            <person name="Fischer K."/>
            <person name="Cook A.M."/>
        </authorList>
    </citation>
    <scope>NUCLEOTIDE SEQUENCE [LARGE SCALE GENOMIC DNA]</scope>
    <source>
        <strain evidence="7">DSM 14801 / SPH-1</strain>
    </source>
</reference>
<dbReference type="FunFam" id="3.40.640.10:FF:000046">
    <property type="entry name" value="Cystathionine gamma-lyase"/>
    <property type="match status" value="1"/>
</dbReference>
<dbReference type="EC" id="2.5.1.-" evidence="3"/>
<comment type="catalytic activity">
    <reaction evidence="3">
        <text>O-succinyl-L-homoserine + hydrogen sulfide = L-homocysteine + succinate</text>
        <dbReference type="Rhea" id="RHEA:27826"/>
        <dbReference type="ChEBI" id="CHEBI:29919"/>
        <dbReference type="ChEBI" id="CHEBI:30031"/>
        <dbReference type="ChEBI" id="CHEBI:57661"/>
        <dbReference type="ChEBI" id="CHEBI:58199"/>
    </reaction>
</comment>
<dbReference type="GO" id="GO:0019346">
    <property type="term" value="P:transsulfuration"/>
    <property type="evidence" value="ECO:0007669"/>
    <property type="project" value="InterPro"/>
</dbReference>
<evidence type="ECO:0000256" key="5">
    <source>
        <dbReference type="RuleBase" id="RU362118"/>
    </source>
</evidence>
<dbReference type="KEGG" id="dac:Daci_4768"/>
<dbReference type="InterPro" id="IPR015421">
    <property type="entry name" value="PyrdxlP-dep_Trfase_major"/>
</dbReference>
<keyword evidence="3" id="KW-0028">Amino-acid biosynthesis</keyword>
<dbReference type="InterPro" id="IPR006234">
    <property type="entry name" value="O-succ-hSer_sulfhydrylase"/>
</dbReference>
<evidence type="ECO:0000313" key="7">
    <source>
        <dbReference type="Proteomes" id="UP000000784"/>
    </source>
</evidence>
<reference evidence="7" key="2">
    <citation type="submission" date="2007-11" db="EMBL/GenBank/DDBJ databases">
        <title>Complete sequence of Delftia acidovorans DSM 14801 / SPH-1.</title>
        <authorList>
            <person name="Copeland A."/>
            <person name="Lucas S."/>
            <person name="Lapidus A."/>
            <person name="Barry K."/>
            <person name="Glavina del Rio T."/>
            <person name="Dalin E."/>
            <person name="Tice H."/>
            <person name="Pitluck S."/>
            <person name="Lowry S."/>
            <person name="Clum A."/>
            <person name="Schmutz J."/>
            <person name="Larimer F."/>
            <person name="Land M."/>
            <person name="Hauser L."/>
            <person name="Kyrpides N."/>
            <person name="Kim E."/>
            <person name="Schleheck D."/>
            <person name="Richardson P."/>
        </authorList>
    </citation>
    <scope>NUCLEOTIDE SEQUENCE [LARGE SCALE GENOMIC DNA]</scope>
    <source>
        <strain evidence="7">DSM 14801 / SPH-1</strain>
    </source>
</reference>
<comment type="cofactor">
    <cofactor evidence="1 3 5">
        <name>pyridoxal 5'-phosphate</name>
        <dbReference type="ChEBI" id="CHEBI:597326"/>
    </cofactor>
</comment>
<dbReference type="Proteomes" id="UP000000784">
    <property type="component" value="Chromosome"/>
</dbReference>
<dbReference type="STRING" id="398578.Daci_4768"/>
<dbReference type="PANTHER" id="PTHR11808">
    <property type="entry name" value="TRANS-SULFURATION ENZYME FAMILY MEMBER"/>
    <property type="match status" value="1"/>
</dbReference>
<dbReference type="HOGENOM" id="CLU_018986_4_0_4"/>
<dbReference type="eggNOG" id="COG0626">
    <property type="taxonomic scope" value="Bacteria"/>
</dbReference>
<keyword evidence="7" id="KW-1185">Reference proteome</keyword>
<dbReference type="Pfam" id="PF01053">
    <property type="entry name" value="Cys_Met_Meta_PP"/>
    <property type="match status" value="1"/>
</dbReference>
<keyword evidence="2 3" id="KW-0663">Pyridoxal phosphate</keyword>
<dbReference type="GO" id="GO:0005737">
    <property type="term" value="C:cytoplasm"/>
    <property type="evidence" value="ECO:0007669"/>
    <property type="project" value="TreeGrafter"/>
</dbReference>
<comment type="similarity">
    <text evidence="3">Belongs to the trans-sulfuration enzymes family. MetZ subfamily.</text>
</comment>
<feature type="modified residue" description="N6-(pyridoxal phosphate)lysine" evidence="3 4">
    <location>
        <position position="260"/>
    </location>
</feature>
<keyword evidence="3" id="KW-0486">Methionine biosynthesis</keyword>